<evidence type="ECO:0000256" key="4">
    <source>
        <dbReference type="ARBA" id="ARBA00022679"/>
    </source>
</evidence>
<organism evidence="7 8">
    <name type="scientific">Propionispora hippei DSM 15287</name>
    <dbReference type="NCBI Taxonomy" id="1123003"/>
    <lineage>
        <taxon>Bacteria</taxon>
        <taxon>Bacillati</taxon>
        <taxon>Bacillota</taxon>
        <taxon>Negativicutes</taxon>
        <taxon>Selenomonadales</taxon>
        <taxon>Sporomusaceae</taxon>
        <taxon>Propionispora</taxon>
    </lineage>
</organism>
<feature type="domain" description="PTS EIIA type-2" evidence="6">
    <location>
        <begin position="5"/>
        <end position="151"/>
    </location>
</feature>
<dbReference type="PROSITE" id="PS00372">
    <property type="entry name" value="PTS_EIIA_TYPE_2_HIS"/>
    <property type="match status" value="1"/>
</dbReference>
<sequence>MDMTAIVTADTVLFNLSAQSKVDAITQLAGCLQKNQIITDCAGFVADVLAREKMFNTGIGFGLAIPHAKSKYVLRPAIAVGKLNRTINYSDAPGQEEAVNILFLIAVPEKSTNEHLGILSQLSRKFMDEEFRLRLNQAKSPNEMVRCLQGL</sequence>
<evidence type="ECO:0000313" key="8">
    <source>
        <dbReference type="Proteomes" id="UP000322917"/>
    </source>
</evidence>
<keyword evidence="5" id="KW-0598">Phosphotransferase system</keyword>
<dbReference type="CDD" id="cd00211">
    <property type="entry name" value="PTS_IIA_fru"/>
    <property type="match status" value="1"/>
</dbReference>
<evidence type="ECO:0000256" key="1">
    <source>
        <dbReference type="ARBA" id="ARBA00022448"/>
    </source>
</evidence>
<dbReference type="GO" id="GO:0016020">
    <property type="term" value="C:membrane"/>
    <property type="evidence" value="ECO:0007669"/>
    <property type="project" value="InterPro"/>
</dbReference>
<evidence type="ECO:0000256" key="3">
    <source>
        <dbReference type="ARBA" id="ARBA00022597"/>
    </source>
</evidence>
<dbReference type="Gene3D" id="3.40.930.10">
    <property type="entry name" value="Mannitol-specific EII, Chain A"/>
    <property type="match status" value="1"/>
</dbReference>
<evidence type="ECO:0000313" key="7">
    <source>
        <dbReference type="EMBL" id="SHJ99056.1"/>
    </source>
</evidence>
<dbReference type="RefSeq" id="WP_188128419.1">
    <property type="nucleotide sequence ID" value="NZ_FQZD01000058.1"/>
</dbReference>
<keyword evidence="8" id="KW-1185">Reference proteome</keyword>
<dbReference type="GO" id="GO:0009401">
    <property type="term" value="P:phosphoenolpyruvate-dependent sugar phosphotransferase system"/>
    <property type="evidence" value="ECO:0007669"/>
    <property type="project" value="UniProtKB-KW"/>
</dbReference>
<keyword evidence="2" id="KW-0597">Phosphoprotein</keyword>
<dbReference type="PANTHER" id="PTHR47738">
    <property type="entry name" value="PTS SYSTEM FRUCTOSE-LIKE EIIA COMPONENT-RELATED"/>
    <property type="match status" value="1"/>
</dbReference>
<accession>A0A1M6NTK2</accession>
<dbReference type="InterPro" id="IPR016152">
    <property type="entry name" value="PTrfase/Anion_transptr"/>
</dbReference>
<gene>
    <name evidence="7" type="ORF">SAMN02745170_03865</name>
</gene>
<dbReference type="SUPFAM" id="SSF55804">
    <property type="entry name" value="Phoshotransferase/anion transport protein"/>
    <property type="match status" value="1"/>
</dbReference>
<dbReference type="InterPro" id="IPR051541">
    <property type="entry name" value="PTS_SugarTrans_NitroReg"/>
</dbReference>
<protein>
    <submittedName>
        <fullName evidence="7">PTS system, fructose-specific IIA component</fullName>
    </submittedName>
</protein>
<dbReference type="AlphaFoldDB" id="A0A1M6NTK2"/>
<dbReference type="PROSITE" id="PS51094">
    <property type="entry name" value="PTS_EIIA_TYPE_2"/>
    <property type="match status" value="1"/>
</dbReference>
<evidence type="ECO:0000256" key="5">
    <source>
        <dbReference type="ARBA" id="ARBA00022683"/>
    </source>
</evidence>
<keyword evidence="1" id="KW-0813">Transport</keyword>
<keyword evidence="4" id="KW-0808">Transferase</keyword>
<evidence type="ECO:0000259" key="6">
    <source>
        <dbReference type="PROSITE" id="PS51094"/>
    </source>
</evidence>
<evidence type="ECO:0000256" key="2">
    <source>
        <dbReference type="ARBA" id="ARBA00022553"/>
    </source>
</evidence>
<dbReference type="EMBL" id="FQZD01000058">
    <property type="protein sequence ID" value="SHJ99056.1"/>
    <property type="molecule type" value="Genomic_DNA"/>
</dbReference>
<dbReference type="GO" id="GO:0008982">
    <property type="term" value="F:protein-N(PI)-phosphohistidine-sugar phosphotransferase activity"/>
    <property type="evidence" value="ECO:0007669"/>
    <property type="project" value="InterPro"/>
</dbReference>
<dbReference type="InterPro" id="IPR002178">
    <property type="entry name" value="PTS_EIIA_type-2_dom"/>
</dbReference>
<reference evidence="7 8" key="1">
    <citation type="submission" date="2016-11" db="EMBL/GenBank/DDBJ databases">
        <authorList>
            <person name="Varghese N."/>
            <person name="Submissions S."/>
        </authorList>
    </citation>
    <scope>NUCLEOTIDE SEQUENCE [LARGE SCALE GENOMIC DNA]</scope>
    <source>
        <strain evidence="7 8">DSM 15287</strain>
    </source>
</reference>
<keyword evidence="3" id="KW-0762">Sugar transport</keyword>
<dbReference type="InterPro" id="IPR004715">
    <property type="entry name" value="PTS_IIA_fruc"/>
</dbReference>
<dbReference type="NCBIfam" id="TIGR00848">
    <property type="entry name" value="fruA"/>
    <property type="match status" value="1"/>
</dbReference>
<dbReference type="PANTHER" id="PTHR47738:SF2">
    <property type="entry name" value="PTS SYSTEM FRUCTOSE-LIKE EIIA COMPONENT"/>
    <property type="match status" value="1"/>
</dbReference>
<dbReference type="Pfam" id="PF00359">
    <property type="entry name" value="PTS_EIIA_2"/>
    <property type="match status" value="1"/>
</dbReference>
<proteinExistence type="predicted"/>
<dbReference type="Proteomes" id="UP000322917">
    <property type="component" value="Unassembled WGS sequence"/>
</dbReference>
<name>A0A1M6NTK2_9FIRM</name>